<dbReference type="RefSeq" id="WP_114018047.1">
    <property type="nucleotide sequence ID" value="NZ_QOIM01000041.1"/>
</dbReference>
<dbReference type="Proteomes" id="UP000253507">
    <property type="component" value="Unassembled WGS sequence"/>
</dbReference>
<accession>A0A367ECR2</accession>
<dbReference type="EMBL" id="QOIM01000041">
    <property type="protein sequence ID" value="RCG15522.1"/>
    <property type="molecule type" value="Genomic_DNA"/>
</dbReference>
<name>A0A367ECR2_9ACTN</name>
<comment type="caution">
    <text evidence="2">The sequence shown here is derived from an EMBL/GenBank/DDBJ whole genome shotgun (WGS) entry which is preliminary data.</text>
</comment>
<feature type="transmembrane region" description="Helical" evidence="1">
    <location>
        <begin position="6"/>
        <end position="25"/>
    </location>
</feature>
<keyword evidence="3" id="KW-1185">Reference proteome</keyword>
<reference evidence="2 3" key="1">
    <citation type="submission" date="2018-06" db="EMBL/GenBank/DDBJ databases">
        <title>Streptomyces reniochalinae sp. nov. and Streptomyces diacarnus sp. nov. from marine sponges.</title>
        <authorList>
            <person name="Li L."/>
        </authorList>
    </citation>
    <scope>NUCLEOTIDE SEQUENCE [LARGE SCALE GENOMIC DNA]</scope>
    <source>
        <strain evidence="2 3">LHW50302</strain>
    </source>
</reference>
<proteinExistence type="predicted"/>
<keyword evidence="1" id="KW-1133">Transmembrane helix</keyword>
<dbReference type="OrthoDB" id="3401121at2"/>
<evidence type="ECO:0008006" key="4">
    <source>
        <dbReference type="Google" id="ProtNLM"/>
    </source>
</evidence>
<organism evidence="2 3">
    <name type="scientific">Streptomyces reniochalinae</name>
    <dbReference type="NCBI Taxonomy" id="2250578"/>
    <lineage>
        <taxon>Bacteria</taxon>
        <taxon>Bacillati</taxon>
        <taxon>Actinomycetota</taxon>
        <taxon>Actinomycetes</taxon>
        <taxon>Kitasatosporales</taxon>
        <taxon>Streptomycetaceae</taxon>
        <taxon>Streptomyces</taxon>
    </lineage>
</organism>
<sequence length="179" mass="19686">MSAFLQQLPALVGVVIGALGSYMVVMRGDAARFRREQAARGEDRRLAAYSEFAKAQRTSVSTMFRVAAQLGNDPHPHPLPLDEAAVRLGETSEARDLAWESVLLFGSPEVVDAAREWAVAVAEMEQAVRAERHDSEGWKALVEKQRTGREGFYATARRDVGLPAGHSGRWQTRPDRDGA</sequence>
<keyword evidence="1" id="KW-0472">Membrane</keyword>
<evidence type="ECO:0000313" key="2">
    <source>
        <dbReference type="EMBL" id="RCG15522.1"/>
    </source>
</evidence>
<gene>
    <name evidence="2" type="ORF">DQ392_25235</name>
</gene>
<keyword evidence="1" id="KW-0812">Transmembrane</keyword>
<evidence type="ECO:0000313" key="3">
    <source>
        <dbReference type="Proteomes" id="UP000253507"/>
    </source>
</evidence>
<protein>
    <recommendedName>
        <fullName evidence="4">Secreted protein</fullName>
    </recommendedName>
</protein>
<dbReference type="AlphaFoldDB" id="A0A367ECR2"/>
<evidence type="ECO:0000256" key="1">
    <source>
        <dbReference type="SAM" id="Phobius"/>
    </source>
</evidence>